<dbReference type="Proteomes" id="UP000265520">
    <property type="component" value="Unassembled WGS sequence"/>
</dbReference>
<accession>A0A392TJ96</accession>
<evidence type="ECO:0000313" key="1">
    <source>
        <dbReference type="EMBL" id="MCI61068.1"/>
    </source>
</evidence>
<comment type="caution">
    <text evidence="1">The sequence shown here is derived from an EMBL/GenBank/DDBJ whole genome shotgun (WGS) entry which is preliminary data.</text>
</comment>
<organism evidence="1 2">
    <name type="scientific">Trifolium medium</name>
    <dbReference type="NCBI Taxonomy" id="97028"/>
    <lineage>
        <taxon>Eukaryota</taxon>
        <taxon>Viridiplantae</taxon>
        <taxon>Streptophyta</taxon>
        <taxon>Embryophyta</taxon>
        <taxon>Tracheophyta</taxon>
        <taxon>Spermatophyta</taxon>
        <taxon>Magnoliopsida</taxon>
        <taxon>eudicotyledons</taxon>
        <taxon>Gunneridae</taxon>
        <taxon>Pentapetalae</taxon>
        <taxon>rosids</taxon>
        <taxon>fabids</taxon>
        <taxon>Fabales</taxon>
        <taxon>Fabaceae</taxon>
        <taxon>Papilionoideae</taxon>
        <taxon>50 kb inversion clade</taxon>
        <taxon>NPAAA clade</taxon>
        <taxon>Hologalegina</taxon>
        <taxon>IRL clade</taxon>
        <taxon>Trifolieae</taxon>
        <taxon>Trifolium</taxon>
    </lineage>
</organism>
<reference evidence="1 2" key="1">
    <citation type="journal article" date="2018" name="Front. Plant Sci.">
        <title>Red Clover (Trifolium pratense) and Zigzag Clover (T. medium) - A Picture of Genomic Similarities and Differences.</title>
        <authorList>
            <person name="Dluhosova J."/>
            <person name="Istvanek J."/>
            <person name="Nedelnik J."/>
            <person name="Repkova J."/>
        </authorList>
    </citation>
    <scope>NUCLEOTIDE SEQUENCE [LARGE SCALE GENOMIC DNA]</scope>
    <source>
        <strain evidence="2">cv. 10/8</strain>
        <tissue evidence="1">Leaf</tissue>
    </source>
</reference>
<dbReference type="EMBL" id="LXQA010593142">
    <property type="protein sequence ID" value="MCI61068.1"/>
    <property type="molecule type" value="Genomic_DNA"/>
</dbReference>
<name>A0A392TJ96_9FABA</name>
<proteinExistence type="predicted"/>
<dbReference type="AlphaFoldDB" id="A0A392TJ96"/>
<dbReference type="Pfam" id="PF14223">
    <property type="entry name" value="Retrotran_gag_2"/>
    <property type="match status" value="1"/>
</dbReference>
<keyword evidence="2" id="KW-1185">Reference proteome</keyword>
<feature type="non-terminal residue" evidence="1">
    <location>
        <position position="72"/>
    </location>
</feature>
<evidence type="ECO:0008006" key="3">
    <source>
        <dbReference type="Google" id="ProtNLM"/>
    </source>
</evidence>
<protein>
    <recommendedName>
        <fullName evidence="3">UBN2 domain-containing protein</fullName>
    </recommendedName>
</protein>
<sequence>MKDGETIAEMQKRFTCLVNRLHGLDSPVSNQVCTNKIIRCLSREWQPKVTAIKEANNLNTLDLTTLFGKLEE</sequence>
<evidence type="ECO:0000313" key="2">
    <source>
        <dbReference type="Proteomes" id="UP000265520"/>
    </source>
</evidence>